<accession>A0A484U342</accession>
<organism evidence="1">
    <name type="scientific">plant metagenome</name>
    <dbReference type="NCBI Taxonomy" id="1297885"/>
    <lineage>
        <taxon>unclassified sequences</taxon>
        <taxon>metagenomes</taxon>
        <taxon>organismal metagenomes</taxon>
    </lineage>
</organism>
<dbReference type="SUPFAM" id="SSF160719">
    <property type="entry name" value="gpW/gp25-like"/>
    <property type="match status" value="1"/>
</dbReference>
<name>A0A484U342_9ZZZZ</name>
<dbReference type="InterPro" id="IPR020288">
    <property type="entry name" value="Sheath_initiator"/>
</dbReference>
<sequence length="121" mass="13401">MGLDIQLDAKSHDLEFDAAGDMILRDGADRVAQQVKVTLLTFLGEWFLDVDFGVPYLEKVHIKAPQRAELEAIFRARIADVPGVLRVASLNIEIDRQQRLCSITAGVDTAEGRAVRVSILQ</sequence>
<reference evidence="1" key="1">
    <citation type="submission" date="2019-03" db="EMBL/GenBank/DDBJ databases">
        <authorList>
            <person name="Danneels B."/>
        </authorList>
    </citation>
    <scope>NUCLEOTIDE SEQUENCE</scope>
</reference>
<dbReference type="EMBL" id="CAADIO010000004">
    <property type="protein sequence ID" value="VFR81287.1"/>
    <property type="molecule type" value="Genomic_DNA"/>
</dbReference>
<dbReference type="AlphaFoldDB" id="A0A484U342"/>
<dbReference type="Gene3D" id="3.10.450.40">
    <property type="match status" value="1"/>
</dbReference>
<protein>
    <recommendedName>
        <fullName evidence="2">Bacteriophage protein</fullName>
    </recommendedName>
</protein>
<dbReference type="Pfam" id="PF10934">
    <property type="entry name" value="Sheath_initiator"/>
    <property type="match status" value="1"/>
</dbReference>
<evidence type="ECO:0008006" key="2">
    <source>
        <dbReference type="Google" id="ProtNLM"/>
    </source>
</evidence>
<evidence type="ECO:0000313" key="1">
    <source>
        <dbReference type="EMBL" id="VFR81287.1"/>
    </source>
</evidence>
<proteinExistence type="predicted"/>
<gene>
    <name evidence="1" type="ORF">RAN3_2551</name>
</gene>